<accession>A0ABW8L3L0</accession>
<dbReference type="InterPro" id="IPR041183">
    <property type="entry name" value="Cyclophilin-like"/>
</dbReference>
<dbReference type="Proteomes" id="UP001620262">
    <property type="component" value="Unassembled WGS sequence"/>
</dbReference>
<dbReference type="Gene3D" id="2.40.100.20">
    <property type="match status" value="1"/>
</dbReference>
<keyword evidence="3" id="KW-1185">Reference proteome</keyword>
<evidence type="ECO:0000313" key="3">
    <source>
        <dbReference type="Proteomes" id="UP001620262"/>
    </source>
</evidence>
<reference evidence="2 3" key="1">
    <citation type="submission" date="2024-11" db="EMBL/GenBank/DDBJ databases">
        <title>The Natural Products Discovery Center: Release of the First 8490 Sequenced Strains for Exploring Actinobacteria Biosynthetic Diversity.</title>
        <authorList>
            <person name="Kalkreuter E."/>
            <person name="Kautsar S.A."/>
            <person name="Yang D."/>
            <person name="Bader C.D."/>
            <person name="Teijaro C.N."/>
            <person name="Fluegel L."/>
            <person name="Davis C.M."/>
            <person name="Simpson J.R."/>
            <person name="Lauterbach L."/>
            <person name="Steele A.D."/>
            <person name="Gui C."/>
            <person name="Meng S."/>
            <person name="Li G."/>
            <person name="Viehrig K."/>
            <person name="Ye F."/>
            <person name="Su P."/>
            <person name="Kiefer A.F."/>
            <person name="Nichols A."/>
            <person name="Cepeda A.J."/>
            <person name="Yan W."/>
            <person name="Fan B."/>
            <person name="Jiang Y."/>
            <person name="Adhikari A."/>
            <person name="Zheng C.-J."/>
            <person name="Schuster L."/>
            <person name="Cowan T.M."/>
            <person name="Smanski M.J."/>
            <person name="Chevrette M.G."/>
            <person name="De Carvalho L.P.S."/>
            <person name="Shen B."/>
        </authorList>
    </citation>
    <scope>NUCLEOTIDE SEQUENCE [LARGE SCALE GENOMIC DNA]</scope>
    <source>
        <strain evidence="2 3">NPDC078403</strain>
    </source>
</reference>
<protein>
    <submittedName>
        <fullName evidence="2">Cyclophilin-like fold protein</fullName>
    </submittedName>
</protein>
<sequence length="179" mass="19963">MTNTVSAKIYKVSTLAIIAPRQRSTLIKLIGMLLLFFLTLSSSCAAELKANSTKTNHTVIKLEASQMWITIGEQRFKATLANTSAAREFADQLPLTLNMADLHNNEKHAKLEKSISTDTHKPKRIHNGDLMLWGAHTLVLFYKNFDTSYEYTRIAHIEGASKLPQILGSDSVIIAFSKD</sequence>
<comment type="caution">
    <text evidence="2">The sequence shown here is derived from an EMBL/GenBank/DDBJ whole genome shotgun (WGS) entry which is preliminary data.</text>
</comment>
<dbReference type="RefSeq" id="WP_404676066.1">
    <property type="nucleotide sequence ID" value="NZ_JBJDOT010000028.1"/>
</dbReference>
<dbReference type="SUPFAM" id="SSF50891">
    <property type="entry name" value="Cyclophilin-like"/>
    <property type="match status" value="1"/>
</dbReference>
<feature type="domain" description="Cyclophilin-like" evidence="1">
    <location>
        <begin position="69"/>
        <end position="172"/>
    </location>
</feature>
<proteinExistence type="predicted"/>
<evidence type="ECO:0000313" key="2">
    <source>
        <dbReference type="EMBL" id="MFK3865669.1"/>
    </source>
</evidence>
<gene>
    <name evidence="2" type="ORF">ACI2JU_17595</name>
</gene>
<organism evidence="2 3">
    <name type="scientific">Pseudoalteromonas rhizosphaerae</name>
    <dbReference type="NCBI Taxonomy" id="2518973"/>
    <lineage>
        <taxon>Bacteria</taxon>
        <taxon>Pseudomonadati</taxon>
        <taxon>Pseudomonadota</taxon>
        <taxon>Gammaproteobacteria</taxon>
        <taxon>Alteromonadales</taxon>
        <taxon>Pseudoalteromonadaceae</taxon>
        <taxon>Pseudoalteromonas</taxon>
    </lineage>
</organism>
<dbReference type="Pfam" id="PF18050">
    <property type="entry name" value="Cyclophil_like2"/>
    <property type="match status" value="1"/>
</dbReference>
<dbReference type="EMBL" id="JBJDOT010000028">
    <property type="protein sequence ID" value="MFK3865669.1"/>
    <property type="molecule type" value="Genomic_DNA"/>
</dbReference>
<name>A0ABW8L3L0_9GAMM</name>
<evidence type="ECO:0000259" key="1">
    <source>
        <dbReference type="Pfam" id="PF18050"/>
    </source>
</evidence>
<dbReference type="InterPro" id="IPR029000">
    <property type="entry name" value="Cyclophilin-like_dom_sf"/>
</dbReference>